<proteinExistence type="predicted"/>
<evidence type="ECO:0000313" key="2">
    <source>
        <dbReference type="EMBL" id="QQP58465.1"/>
    </source>
</evidence>
<feature type="compositionally biased region" description="Polar residues" evidence="1">
    <location>
        <begin position="50"/>
        <end position="59"/>
    </location>
</feature>
<dbReference type="Proteomes" id="UP000595437">
    <property type="component" value="Chromosome 2"/>
</dbReference>
<accession>A0A7T8KMD8</accession>
<feature type="compositionally biased region" description="Basic and acidic residues" evidence="1">
    <location>
        <begin position="102"/>
        <end position="111"/>
    </location>
</feature>
<sequence>MILITTLIRTLSTRTPTVARGGRAKAGVGIVGAGAREERVGPVAHGPRTTGDTGPQTLKTEPQHPEEEPQPPTHPPQPRDAPTPITSPTRKNPSLVTVSLSTKDDDDHPTH</sequence>
<dbReference type="AlphaFoldDB" id="A0A7T8KMD8"/>
<keyword evidence="3" id="KW-1185">Reference proteome</keyword>
<protein>
    <submittedName>
        <fullName evidence="2">Zinc finger protein ubi-d4</fullName>
    </submittedName>
</protein>
<evidence type="ECO:0000313" key="3">
    <source>
        <dbReference type="Proteomes" id="UP000595437"/>
    </source>
</evidence>
<name>A0A7T8KMD8_CALRO</name>
<feature type="compositionally biased region" description="Pro residues" evidence="1">
    <location>
        <begin position="70"/>
        <end position="81"/>
    </location>
</feature>
<reference evidence="3" key="1">
    <citation type="submission" date="2021-01" db="EMBL/GenBank/DDBJ databases">
        <title>Caligus Genome Assembly.</title>
        <authorList>
            <person name="Gallardo-Escarate C."/>
        </authorList>
    </citation>
    <scope>NUCLEOTIDE SEQUENCE [LARGE SCALE GENOMIC DNA]</scope>
</reference>
<feature type="region of interest" description="Disordered" evidence="1">
    <location>
        <begin position="30"/>
        <end position="111"/>
    </location>
</feature>
<organism evidence="2 3">
    <name type="scientific">Caligus rogercresseyi</name>
    <name type="common">Sea louse</name>
    <dbReference type="NCBI Taxonomy" id="217165"/>
    <lineage>
        <taxon>Eukaryota</taxon>
        <taxon>Metazoa</taxon>
        <taxon>Ecdysozoa</taxon>
        <taxon>Arthropoda</taxon>
        <taxon>Crustacea</taxon>
        <taxon>Multicrustacea</taxon>
        <taxon>Hexanauplia</taxon>
        <taxon>Copepoda</taxon>
        <taxon>Siphonostomatoida</taxon>
        <taxon>Caligidae</taxon>
        <taxon>Caligus</taxon>
    </lineage>
</organism>
<evidence type="ECO:0000256" key="1">
    <source>
        <dbReference type="SAM" id="MobiDB-lite"/>
    </source>
</evidence>
<dbReference type="EMBL" id="CP045891">
    <property type="protein sequence ID" value="QQP58465.1"/>
    <property type="molecule type" value="Genomic_DNA"/>
</dbReference>
<gene>
    <name evidence="2" type="ORF">FKW44_003792</name>
</gene>
<feature type="compositionally biased region" description="Polar residues" evidence="1">
    <location>
        <begin position="84"/>
        <end position="101"/>
    </location>
</feature>